<dbReference type="RefSeq" id="WP_265266647.1">
    <property type="nucleotide sequence ID" value="NZ_JAIHOM010000167.1"/>
</dbReference>
<dbReference type="EMBL" id="JAIHOM010000167">
    <property type="protein sequence ID" value="MCW6038726.1"/>
    <property type="molecule type" value="Genomic_DNA"/>
</dbReference>
<keyword evidence="1" id="KW-0175">Coiled coil</keyword>
<evidence type="ECO:0000256" key="1">
    <source>
        <dbReference type="SAM" id="Coils"/>
    </source>
</evidence>
<reference evidence="2 3" key="1">
    <citation type="submission" date="2021-08" db="EMBL/GenBank/DDBJ databases">
        <title>Draft genome sequence of Spirulina subsalsa with high tolerance to salinity and hype-accumulation of phycocyanin.</title>
        <authorList>
            <person name="Pei H."/>
            <person name="Jiang L."/>
        </authorList>
    </citation>
    <scope>NUCLEOTIDE SEQUENCE [LARGE SCALE GENOMIC DNA]</scope>
    <source>
        <strain evidence="2 3">FACHB-351</strain>
    </source>
</reference>
<keyword evidence="3" id="KW-1185">Reference proteome</keyword>
<protein>
    <submittedName>
        <fullName evidence="2">Uncharacterized protein</fullName>
    </submittedName>
</protein>
<dbReference type="Proteomes" id="UP001526426">
    <property type="component" value="Unassembled WGS sequence"/>
</dbReference>
<evidence type="ECO:0000313" key="2">
    <source>
        <dbReference type="EMBL" id="MCW6038726.1"/>
    </source>
</evidence>
<comment type="caution">
    <text evidence="2">The sequence shown here is derived from an EMBL/GenBank/DDBJ whole genome shotgun (WGS) entry which is preliminary data.</text>
</comment>
<gene>
    <name evidence="2" type="ORF">K4A83_20975</name>
</gene>
<feature type="coiled-coil region" evidence="1">
    <location>
        <begin position="447"/>
        <end position="474"/>
    </location>
</feature>
<organism evidence="2 3">
    <name type="scientific">Spirulina subsalsa FACHB-351</name>
    <dbReference type="NCBI Taxonomy" id="234711"/>
    <lineage>
        <taxon>Bacteria</taxon>
        <taxon>Bacillati</taxon>
        <taxon>Cyanobacteriota</taxon>
        <taxon>Cyanophyceae</taxon>
        <taxon>Spirulinales</taxon>
        <taxon>Spirulinaceae</taxon>
        <taxon>Spirulina</taxon>
    </lineage>
</organism>
<accession>A0ABT3LB61</accession>
<evidence type="ECO:0000313" key="3">
    <source>
        <dbReference type="Proteomes" id="UP001526426"/>
    </source>
</evidence>
<proteinExistence type="predicted"/>
<sequence>MRAIDLIGQVATQFLRESVNTDELDGVARFLLDRLTGEQIANICQAILATPDLSSCIKIQIPRSLVEGYNLPEEILTEEKAVHLRHAPCDRPCLLLANTNDDQGQSLKDISPLSAGLLKEQIEIWVAVASDGLDLPDNHKKYWQKALKGLLGSSECSLEQFANYVMDTRERIREESVPIINALGWALPALRLPRDSGYFDAIPEKAWGHARKWQDKYQQAISKRGCLLIKQTPSRQPIEASDLKSAFEKVKDEVPLEAHSVIEEFIKTPPEWNKQAQALTFWEWETDNINALFGGMKTKKTDLYSSTRQFYEDEYPNSLTDLELDYLETLKKRKNTKEANDDDKQFYDTHRSELETDRSLKVKWDKFVYGQPIECTDFLVGLLEAFERLYDQSNLQEDTRLIVQTQKSSRKSQWLDLNADVGIYFCTRYRGIEQLTSPEITWNTHWLFKYDELLKQEQQKNKNKKKEVKNTSTAKSSIEIKFYVELHLANSTKLINKIQLIWKGQPNAIGMELRHDLVRLQKAPCFISQVSRELVNKKGRLQGVSLEDVGTLMAAYGQNRGSLINKYERKKI</sequence>
<name>A0ABT3LB61_9CYAN</name>